<evidence type="ECO:0000256" key="9">
    <source>
        <dbReference type="ARBA" id="ARBA00022842"/>
    </source>
</evidence>
<feature type="binding site" evidence="11">
    <location>
        <position position="156"/>
    </location>
    <ligand>
        <name>CTP</name>
        <dbReference type="ChEBI" id="CHEBI:37563"/>
    </ligand>
</feature>
<dbReference type="RefSeq" id="WP_381537259.1">
    <property type="nucleotide sequence ID" value="NZ_JBHUGI010000024.1"/>
</dbReference>
<feature type="binding site" evidence="11">
    <location>
        <position position="32"/>
    </location>
    <ligand>
        <name>ATP</name>
        <dbReference type="ChEBI" id="CHEBI:30616"/>
    </ligand>
</feature>
<dbReference type="CDD" id="cd05398">
    <property type="entry name" value="NT_ClassII-CCAase"/>
    <property type="match status" value="1"/>
</dbReference>
<feature type="binding site" evidence="11">
    <location>
        <position position="162"/>
    </location>
    <ligand>
        <name>CTP</name>
        <dbReference type="ChEBI" id="CHEBI:37563"/>
    </ligand>
</feature>
<keyword evidence="10 11" id="KW-0694">RNA-binding</keyword>
<keyword evidence="6 11" id="KW-0547">Nucleotide-binding</keyword>
<reference evidence="16" key="1">
    <citation type="journal article" date="2019" name="Int. J. Syst. Evol. Microbiol.">
        <title>The Global Catalogue of Microorganisms (GCM) 10K type strain sequencing project: providing services to taxonomists for standard genome sequencing and annotation.</title>
        <authorList>
            <consortium name="The Broad Institute Genomics Platform"/>
            <consortium name="The Broad Institute Genome Sequencing Center for Infectious Disease"/>
            <person name="Wu L."/>
            <person name="Ma J."/>
        </authorList>
    </citation>
    <scope>NUCLEOTIDE SEQUENCE [LARGE SCALE GENOMIC DNA]</scope>
    <source>
        <strain evidence="16">CGMCC 4.7177</strain>
    </source>
</reference>
<keyword evidence="8 11" id="KW-0067">ATP-binding</keyword>
<dbReference type="InterPro" id="IPR043519">
    <property type="entry name" value="NT_sf"/>
</dbReference>
<dbReference type="GO" id="GO:0004810">
    <property type="term" value="F:CCA tRNA nucleotidyltransferase activity"/>
    <property type="evidence" value="ECO:0007669"/>
    <property type="project" value="UniProtKB-EC"/>
</dbReference>
<keyword evidence="5 11" id="KW-0479">Metal-binding</keyword>
<dbReference type="PANTHER" id="PTHR46173">
    <property type="entry name" value="CCA TRNA NUCLEOTIDYLTRANSFERASE 1, MITOCHONDRIAL"/>
    <property type="match status" value="1"/>
</dbReference>
<feature type="binding site" evidence="11">
    <location>
        <position position="159"/>
    </location>
    <ligand>
        <name>CTP</name>
        <dbReference type="ChEBI" id="CHEBI:37563"/>
    </ligand>
</feature>
<evidence type="ECO:0000259" key="14">
    <source>
        <dbReference type="Pfam" id="PF13735"/>
    </source>
</evidence>
<dbReference type="InterPro" id="IPR032810">
    <property type="entry name" value="CCA-adding_enz_C"/>
</dbReference>
<feature type="domain" description="tRNA nucleotidyltransferase/poly(A) polymerase RNA and SrmB- binding" evidence="13">
    <location>
        <begin position="171"/>
        <end position="225"/>
    </location>
</feature>
<evidence type="ECO:0000259" key="13">
    <source>
        <dbReference type="Pfam" id="PF12627"/>
    </source>
</evidence>
<dbReference type="Proteomes" id="UP001597218">
    <property type="component" value="Unassembled WGS sequence"/>
</dbReference>
<comment type="function">
    <text evidence="11">Catalyzes the addition and repair of the essential 3'-terminal CCA sequence in tRNAs without using a nucleic acid template. Adds these three nucleotides in the order of C, C, and A to the tRNA nucleotide-73, using CTP and ATP as substrates and producing inorganic pyrophosphate. tRNA 3'-terminal CCA addition is required both for tRNA processing and repair. Also involved in tRNA surveillance by mediating tandem CCA addition to generate a CCACCA at the 3' terminus of unstable tRNAs. While stable tRNAs receive only 3'-terminal CCA, unstable tRNAs are marked with CCACCA and rapidly degraded.</text>
</comment>
<feature type="domain" description="Poly A polymerase head" evidence="12">
    <location>
        <begin position="26"/>
        <end position="144"/>
    </location>
</feature>
<dbReference type="InterPro" id="IPR023068">
    <property type="entry name" value="CCA-adding_enz_firmicutes"/>
</dbReference>
<dbReference type="InterPro" id="IPR032828">
    <property type="entry name" value="PolyA_RNA-bd"/>
</dbReference>
<keyword evidence="3 11" id="KW-0819">tRNA processing</keyword>
<evidence type="ECO:0000259" key="12">
    <source>
        <dbReference type="Pfam" id="PF01743"/>
    </source>
</evidence>
<keyword evidence="7 11" id="KW-0692">RNA repair</keyword>
<evidence type="ECO:0000256" key="5">
    <source>
        <dbReference type="ARBA" id="ARBA00022723"/>
    </source>
</evidence>
<evidence type="ECO:0000256" key="1">
    <source>
        <dbReference type="ARBA" id="ARBA00001946"/>
    </source>
</evidence>
<feature type="binding site" evidence="11">
    <location>
        <position position="44"/>
    </location>
    <ligand>
        <name>Mg(2+)</name>
        <dbReference type="ChEBI" id="CHEBI:18420"/>
    </ligand>
</feature>
<feature type="binding site" evidence="11">
    <location>
        <position position="42"/>
    </location>
    <ligand>
        <name>Mg(2+)</name>
        <dbReference type="ChEBI" id="CHEBI:18420"/>
    </ligand>
</feature>
<organism evidence="15 16">
    <name type="scientific">Sporosarcina siberiensis</name>
    <dbReference type="NCBI Taxonomy" id="1365606"/>
    <lineage>
        <taxon>Bacteria</taxon>
        <taxon>Bacillati</taxon>
        <taxon>Bacillota</taxon>
        <taxon>Bacilli</taxon>
        <taxon>Bacillales</taxon>
        <taxon>Caryophanaceae</taxon>
        <taxon>Sporosarcina</taxon>
    </lineage>
</organism>
<sequence length="396" mass="45305">MTLFYKREPGYGVLCRLEEAGHEAVFVGGAVRDHLLNREATDIDIATSAEPEEVKKVFPHTFDVGIEHGTVLVVLKGEQVEVTTFRTDGKYTDHRRPDAVKFVKSLTEDLMRRDFTINALAMTKDGKLLDPFNGRLDMEKNLIRAVGDPVERFKEDALRMMRAIRFSSTLNFSIEKKTFQAIMSGGAQLSHVSVERLKLEFDKLFMGINPLNAFNYMEKSSLNLYLPLYPKDNTALIEILPFKSPKEGWAYLAIAGGFSTTNIVNAYKLSKQERKYISSVQDVYVRRLQNAYTIDDYYLFDIDVIKIAERIYNSFYKDEIAISEETIEMNKNSLRIHSIADISVDGTDLLDWTGLSGGRWTGEWISKIEKAVLYGDCQNEISSIKEWFINEFNSKR</sequence>
<dbReference type="EMBL" id="JBHUGI010000024">
    <property type="protein sequence ID" value="MFD1928161.1"/>
    <property type="molecule type" value="Genomic_DNA"/>
</dbReference>
<feature type="binding site" evidence="11">
    <location>
        <position position="29"/>
    </location>
    <ligand>
        <name>ATP</name>
        <dbReference type="ChEBI" id="CHEBI:30616"/>
    </ligand>
</feature>
<dbReference type="Gene3D" id="3.30.460.10">
    <property type="entry name" value="Beta Polymerase, domain 2"/>
    <property type="match status" value="1"/>
</dbReference>
<evidence type="ECO:0000256" key="2">
    <source>
        <dbReference type="ARBA" id="ARBA00022679"/>
    </source>
</evidence>
<proteinExistence type="inferred from homology"/>
<comment type="catalytic activity">
    <reaction evidence="11">
        <text>a tRNA precursor + 2 CTP + ATP = a tRNA with a 3' CCA end + 3 diphosphate</text>
        <dbReference type="Rhea" id="RHEA:14433"/>
        <dbReference type="Rhea" id="RHEA-COMP:10465"/>
        <dbReference type="Rhea" id="RHEA-COMP:10468"/>
        <dbReference type="ChEBI" id="CHEBI:30616"/>
        <dbReference type="ChEBI" id="CHEBI:33019"/>
        <dbReference type="ChEBI" id="CHEBI:37563"/>
        <dbReference type="ChEBI" id="CHEBI:74896"/>
        <dbReference type="ChEBI" id="CHEBI:83071"/>
        <dbReference type="EC" id="2.7.7.72"/>
    </reaction>
</comment>
<keyword evidence="2 11" id="KW-0808">Transferase</keyword>
<comment type="caution">
    <text evidence="15">The sequence shown here is derived from an EMBL/GenBank/DDBJ whole genome shotgun (WGS) entry which is preliminary data.</text>
</comment>
<feature type="binding site" evidence="11">
    <location>
        <position position="32"/>
    </location>
    <ligand>
        <name>CTP</name>
        <dbReference type="ChEBI" id="CHEBI:37563"/>
    </ligand>
</feature>
<feature type="binding site" evidence="11">
    <location>
        <position position="165"/>
    </location>
    <ligand>
        <name>CTP</name>
        <dbReference type="ChEBI" id="CHEBI:37563"/>
    </ligand>
</feature>
<feature type="binding site" evidence="11">
    <location>
        <position position="162"/>
    </location>
    <ligand>
        <name>ATP</name>
        <dbReference type="ChEBI" id="CHEBI:30616"/>
    </ligand>
</feature>
<feature type="binding site" evidence="11">
    <location>
        <position position="113"/>
    </location>
    <ligand>
        <name>ATP</name>
        <dbReference type="ChEBI" id="CHEBI:30616"/>
    </ligand>
</feature>
<evidence type="ECO:0000256" key="6">
    <source>
        <dbReference type="ARBA" id="ARBA00022741"/>
    </source>
</evidence>
<comment type="similarity">
    <text evidence="11">Belongs to the tRNA nucleotidyltransferase/poly(A) polymerase family. Bacterial CCA-adding enzyme type 3 subfamily.</text>
</comment>
<dbReference type="InterPro" id="IPR050264">
    <property type="entry name" value="Bact_CCA-adding_enz_type3_sf"/>
</dbReference>
<feature type="binding site" evidence="11">
    <location>
        <position position="29"/>
    </location>
    <ligand>
        <name>CTP</name>
        <dbReference type="ChEBI" id="CHEBI:37563"/>
    </ligand>
</feature>
<comment type="cofactor">
    <cofactor evidence="1 11">
        <name>Mg(2+)</name>
        <dbReference type="ChEBI" id="CHEBI:18420"/>
    </cofactor>
</comment>
<comment type="miscellaneous">
    <text evidence="11">A single active site specifically recognizes both ATP and CTP and is responsible for their addition.</text>
</comment>
<comment type="subunit">
    <text evidence="11">Homodimer.</text>
</comment>
<dbReference type="EC" id="2.7.7.72" evidence="11"/>
<dbReference type="Pfam" id="PF13735">
    <property type="entry name" value="tRNA_NucTran2_2"/>
    <property type="match status" value="1"/>
</dbReference>
<dbReference type="SUPFAM" id="SSF81301">
    <property type="entry name" value="Nucleotidyltransferase"/>
    <property type="match status" value="1"/>
</dbReference>
<comment type="catalytic activity">
    <reaction evidence="11">
        <text>a tRNA with a 3' CCA end + 2 CTP + ATP = a tRNA with a 3' CCACCA end + 3 diphosphate</text>
        <dbReference type="Rhea" id="RHEA:76235"/>
        <dbReference type="Rhea" id="RHEA-COMP:10468"/>
        <dbReference type="Rhea" id="RHEA-COMP:18655"/>
        <dbReference type="ChEBI" id="CHEBI:30616"/>
        <dbReference type="ChEBI" id="CHEBI:33019"/>
        <dbReference type="ChEBI" id="CHEBI:37563"/>
        <dbReference type="ChEBI" id="CHEBI:83071"/>
        <dbReference type="ChEBI" id="CHEBI:195187"/>
    </reaction>
</comment>
<evidence type="ECO:0000256" key="3">
    <source>
        <dbReference type="ARBA" id="ARBA00022694"/>
    </source>
</evidence>
<feature type="domain" description="CCA-adding enzyme C-terminal" evidence="14">
    <location>
        <begin position="242"/>
        <end position="387"/>
    </location>
</feature>
<evidence type="ECO:0000313" key="15">
    <source>
        <dbReference type="EMBL" id="MFD1928161.1"/>
    </source>
</evidence>
<evidence type="ECO:0000256" key="10">
    <source>
        <dbReference type="ARBA" id="ARBA00022884"/>
    </source>
</evidence>
<keyword evidence="9 11" id="KW-0460">Magnesium</keyword>
<dbReference type="PANTHER" id="PTHR46173:SF1">
    <property type="entry name" value="CCA TRNA NUCLEOTIDYLTRANSFERASE 1, MITOCHONDRIAL"/>
    <property type="match status" value="1"/>
</dbReference>
<dbReference type="Pfam" id="PF12627">
    <property type="entry name" value="PolyA_pol_RNAbd"/>
    <property type="match status" value="1"/>
</dbReference>
<dbReference type="Gene3D" id="1.10.3090.10">
    <property type="entry name" value="cca-adding enzyme, domain 2"/>
    <property type="match status" value="1"/>
</dbReference>
<evidence type="ECO:0000256" key="4">
    <source>
        <dbReference type="ARBA" id="ARBA00022695"/>
    </source>
</evidence>
<keyword evidence="4 11" id="KW-0548">Nucleotidyltransferase</keyword>
<dbReference type="HAMAP" id="MF_01263">
    <property type="entry name" value="CCA_bact_type3"/>
    <property type="match status" value="1"/>
</dbReference>
<dbReference type="InterPro" id="IPR002646">
    <property type="entry name" value="PolA_pol_head_dom"/>
</dbReference>
<feature type="binding site" evidence="11">
    <location>
        <position position="156"/>
    </location>
    <ligand>
        <name>ATP</name>
        <dbReference type="ChEBI" id="CHEBI:30616"/>
    </ligand>
</feature>
<name>A0ABW4SFS7_9BACL</name>
<evidence type="ECO:0000256" key="11">
    <source>
        <dbReference type="HAMAP-Rule" id="MF_01263"/>
    </source>
</evidence>
<accession>A0ABW4SFS7</accession>
<dbReference type="Gene3D" id="1.20.58.560">
    <property type="match status" value="1"/>
</dbReference>
<evidence type="ECO:0000256" key="8">
    <source>
        <dbReference type="ARBA" id="ARBA00022840"/>
    </source>
</evidence>
<evidence type="ECO:0000256" key="7">
    <source>
        <dbReference type="ARBA" id="ARBA00022800"/>
    </source>
</evidence>
<dbReference type="SUPFAM" id="SSF81891">
    <property type="entry name" value="Poly A polymerase C-terminal region-like"/>
    <property type="match status" value="1"/>
</dbReference>
<dbReference type="Pfam" id="PF01743">
    <property type="entry name" value="PolyA_pol"/>
    <property type="match status" value="1"/>
</dbReference>
<gene>
    <name evidence="11" type="primary">cca</name>
    <name evidence="15" type="ORF">ACFSFY_08825</name>
</gene>
<feature type="binding site" evidence="11">
    <location>
        <position position="159"/>
    </location>
    <ligand>
        <name>ATP</name>
        <dbReference type="ChEBI" id="CHEBI:30616"/>
    </ligand>
</feature>
<protein>
    <recommendedName>
        <fullName evidence="11">CCA-adding enzyme</fullName>
        <ecNumber evidence="11">2.7.7.72</ecNumber>
    </recommendedName>
    <alternativeName>
        <fullName evidence="11">CCA tRNA nucleotidyltransferase</fullName>
    </alternativeName>
    <alternativeName>
        <fullName evidence="11">tRNA CCA-pyrophosphorylase</fullName>
    </alternativeName>
    <alternativeName>
        <fullName evidence="11">tRNA adenylyl-/cytidylyl- transferase</fullName>
    </alternativeName>
    <alternativeName>
        <fullName evidence="11">tRNA nucleotidyltransferase</fullName>
    </alternativeName>
    <alternativeName>
        <fullName evidence="11">tRNA-NT</fullName>
    </alternativeName>
</protein>
<keyword evidence="16" id="KW-1185">Reference proteome</keyword>
<evidence type="ECO:0000313" key="16">
    <source>
        <dbReference type="Proteomes" id="UP001597218"/>
    </source>
</evidence>
<dbReference type="Gene3D" id="1.10.246.80">
    <property type="match status" value="1"/>
</dbReference>
<feature type="binding site" evidence="11">
    <location>
        <position position="113"/>
    </location>
    <ligand>
        <name>CTP</name>
        <dbReference type="ChEBI" id="CHEBI:37563"/>
    </ligand>
</feature>
<feature type="binding site" evidence="11">
    <location>
        <position position="165"/>
    </location>
    <ligand>
        <name>ATP</name>
        <dbReference type="ChEBI" id="CHEBI:30616"/>
    </ligand>
</feature>
<dbReference type="NCBIfam" id="NF009814">
    <property type="entry name" value="PRK13299.1"/>
    <property type="match status" value="1"/>
</dbReference>